<keyword evidence="7" id="KW-1185">Reference proteome</keyword>
<comment type="subcellular location">
    <subcellularLocation>
        <location evidence="1">Secreted</location>
    </subcellularLocation>
</comment>
<keyword evidence="5" id="KW-0175">Coiled coil</keyword>
<evidence type="ECO:0000313" key="6">
    <source>
        <dbReference type="EMBL" id="CAO96940.1"/>
    </source>
</evidence>
<dbReference type="EMBL" id="CU468135">
    <property type="protein sequence ID" value="CAO96940.1"/>
    <property type="molecule type" value="Genomic_DNA"/>
</dbReference>
<dbReference type="Pfam" id="PF06511">
    <property type="entry name" value="T3SS_TC"/>
    <property type="match status" value="2"/>
</dbReference>
<dbReference type="OrthoDB" id="6619705at2"/>
<dbReference type="STRING" id="465817.ETA_18940"/>
<dbReference type="eggNOG" id="ENOG5032RHE">
    <property type="taxonomic scope" value="Bacteria"/>
</dbReference>
<organism evidence="6 7">
    <name type="scientific">Erwinia tasmaniensis (strain DSM 17950 / CFBP 7177 / CIP 109463 / NCPPB 4357 / Et1/99)</name>
    <dbReference type="NCBI Taxonomy" id="465817"/>
    <lineage>
        <taxon>Bacteria</taxon>
        <taxon>Pseudomonadati</taxon>
        <taxon>Pseudomonadota</taxon>
        <taxon>Gammaproteobacteria</taxon>
        <taxon>Enterobacterales</taxon>
        <taxon>Erwiniaceae</taxon>
        <taxon>Erwinia</taxon>
    </lineage>
</organism>
<evidence type="ECO:0000256" key="1">
    <source>
        <dbReference type="ARBA" id="ARBA00004613"/>
    </source>
</evidence>
<keyword evidence="4" id="KW-0843">Virulence</keyword>
<protein>
    <submittedName>
        <fullName evidence="6">Pathogenicity island effector protein</fullName>
    </submittedName>
</protein>
<evidence type="ECO:0000256" key="3">
    <source>
        <dbReference type="ARBA" id="ARBA00022525"/>
    </source>
</evidence>
<gene>
    <name evidence="6" type="primary">sipD1</name>
    <name evidence="6" type="ordered locus">ETA_18940</name>
</gene>
<proteinExistence type="inferred from homology"/>
<dbReference type="InterPro" id="IPR009483">
    <property type="entry name" value="IpaD/BipD/SipD"/>
</dbReference>
<evidence type="ECO:0000256" key="5">
    <source>
        <dbReference type="ARBA" id="ARBA00023054"/>
    </source>
</evidence>
<reference evidence="6 7" key="1">
    <citation type="journal article" date="2008" name="Environ. Microbiol.">
        <title>The genome of Erwinia tasmaniensis strain Et1/99, a non-pathogenic bacterium in the genus Erwinia.</title>
        <authorList>
            <person name="Kube M."/>
            <person name="Migdoll A.M."/>
            <person name="Mueller I."/>
            <person name="Kuhl H."/>
            <person name="Beck A."/>
            <person name="Reinhardt R."/>
            <person name="Geider K."/>
        </authorList>
    </citation>
    <scope>NUCLEOTIDE SEQUENCE [LARGE SCALE GENOMIC DNA]</scope>
    <source>
        <strain evidence="7">DSM 17950 / CFBP 7177 / CIP 109463 / NCPPB 4357 / Et1/99</strain>
    </source>
</reference>
<dbReference type="Proteomes" id="UP000001726">
    <property type="component" value="Chromosome"/>
</dbReference>
<comment type="similarity">
    <text evidence="2">Belongs to the invasin protein D family.</text>
</comment>
<name>B2VEG5_ERWT9</name>
<evidence type="ECO:0000313" key="7">
    <source>
        <dbReference type="Proteomes" id="UP000001726"/>
    </source>
</evidence>
<dbReference type="KEGG" id="eta:ETA_18940"/>
<sequence length="364" mass="40719">MEMNRVNMAKILVVPSQNGEDFAQVYVADKQTAPLLESERVLDIEISQQILDALSGIEFDYKFRGLKNTLDGFVSESIEPHSKNVENLAKKLGDLSAELYSQDAPCSVARQKELADDILSILSGLNSERRNVSVKTEFSHHQSKRSLEDLKELQAVSHEGRITIGTSYADLWAKISLAICRIKSEYIDFYAGLMKKYLDMYQSYNKDVQKASSESLSAGEDGNSVNFDKKIMSDGYNKFNIFLSTTDLGNVKGWENMSGEERLNMRTTLDPAFEIAEDGAISFNMAQYSSIKGEFPNGKNGQVPVATYNSWLVRFNAVGSALQSNMQSFSSRYSQASSTYDTLNKVFSETINRMGNNALDFLKQ</sequence>
<dbReference type="SUPFAM" id="SSF140693">
    <property type="entry name" value="IpaD-like"/>
    <property type="match status" value="1"/>
</dbReference>
<dbReference type="GO" id="GO:0005576">
    <property type="term" value="C:extracellular region"/>
    <property type="evidence" value="ECO:0007669"/>
    <property type="project" value="UniProtKB-SubCell"/>
</dbReference>
<dbReference type="InterPro" id="IPR036708">
    <property type="entry name" value="BipD-like_sf"/>
</dbReference>
<dbReference type="AlphaFoldDB" id="B2VEG5"/>
<dbReference type="Gene3D" id="1.20.1710.10">
    <property type="entry name" value="IpaD-like"/>
    <property type="match status" value="1"/>
</dbReference>
<dbReference type="HOGENOM" id="CLU_057325_1_0_6"/>
<evidence type="ECO:0000256" key="2">
    <source>
        <dbReference type="ARBA" id="ARBA00007741"/>
    </source>
</evidence>
<accession>B2VEG5</accession>
<keyword evidence="3" id="KW-0964">Secreted</keyword>
<evidence type="ECO:0000256" key="4">
    <source>
        <dbReference type="ARBA" id="ARBA00023026"/>
    </source>
</evidence>